<evidence type="ECO:0000313" key="2">
    <source>
        <dbReference type="Proteomes" id="UP001162029"/>
    </source>
</evidence>
<accession>A0AAV0TJV7</accession>
<comment type="caution">
    <text evidence="1">The sequence shown here is derived from an EMBL/GenBank/DDBJ whole genome shotgun (WGS) entry which is preliminary data.</text>
</comment>
<keyword evidence="2" id="KW-1185">Reference proteome</keyword>
<evidence type="ECO:0000313" key="1">
    <source>
        <dbReference type="EMBL" id="CAI5720841.1"/>
    </source>
</evidence>
<gene>
    <name evidence="1" type="ORF">PDE001_LOCUS2325</name>
</gene>
<name>A0AAV0TJV7_9STRA</name>
<dbReference type="EMBL" id="CANTFM010000392">
    <property type="protein sequence ID" value="CAI5720841.1"/>
    <property type="molecule type" value="Genomic_DNA"/>
</dbReference>
<organism evidence="1 2">
    <name type="scientific">Peronospora destructor</name>
    <dbReference type="NCBI Taxonomy" id="86335"/>
    <lineage>
        <taxon>Eukaryota</taxon>
        <taxon>Sar</taxon>
        <taxon>Stramenopiles</taxon>
        <taxon>Oomycota</taxon>
        <taxon>Peronosporomycetes</taxon>
        <taxon>Peronosporales</taxon>
        <taxon>Peronosporaceae</taxon>
        <taxon>Peronospora</taxon>
    </lineage>
</organism>
<protein>
    <submittedName>
        <fullName evidence="1">Uncharacterized protein</fullName>
    </submittedName>
</protein>
<dbReference type="Proteomes" id="UP001162029">
    <property type="component" value="Unassembled WGS sequence"/>
</dbReference>
<proteinExistence type="predicted"/>
<dbReference type="AlphaFoldDB" id="A0AAV0TJV7"/>
<sequence>MDTCGVCTSLDELYSADPLREEKYLLKNMTKLEERRVAGLSNDTQGFTFRKALYTAHVKHLLHCNKNIIMAVTGGTHHGGSPVTASASS</sequence>
<reference evidence="1" key="1">
    <citation type="submission" date="2022-12" db="EMBL/GenBank/DDBJ databases">
        <authorList>
            <person name="Webb A."/>
        </authorList>
    </citation>
    <scope>NUCLEOTIDE SEQUENCE</scope>
    <source>
        <strain evidence="1">Pd1</strain>
    </source>
</reference>